<name>A0A1L9PCZ9_ASPVE</name>
<sequence length="67" mass="7371">MFPFPTHTSFIVRSPELILSLDLQPSTSNPARLAAPTPPNRSPELRPAGSASRIPPRDDPRLLHSFV</sequence>
<dbReference type="VEuPathDB" id="FungiDB:ASPVEDRAFT_38757"/>
<evidence type="ECO:0000256" key="1">
    <source>
        <dbReference type="SAM" id="MobiDB-lite"/>
    </source>
</evidence>
<feature type="region of interest" description="Disordered" evidence="1">
    <location>
        <begin position="26"/>
        <end position="67"/>
    </location>
</feature>
<dbReference type="Proteomes" id="UP000184073">
    <property type="component" value="Unassembled WGS sequence"/>
</dbReference>
<dbReference type="EMBL" id="KV878126">
    <property type="protein sequence ID" value="OJI99334.1"/>
    <property type="molecule type" value="Genomic_DNA"/>
</dbReference>
<organism evidence="2 3">
    <name type="scientific">Aspergillus versicolor CBS 583.65</name>
    <dbReference type="NCBI Taxonomy" id="1036611"/>
    <lineage>
        <taxon>Eukaryota</taxon>
        <taxon>Fungi</taxon>
        <taxon>Dikarya</taxon>
        <taxon>Ascomycota</taxon>
        <taxon>Pezizomycotina</taxon>
        <taxon>Eurotiomycetes</taxon>
        <taxon>Eurotiomycetidae</taxon>
        <taxon>Eurotiales</taxon>
        <taxon>Aspergillaceae</taxon>
        <taxon>Aspergillus</taxon>
        <taxon>Aspergillus subgen. Nidulantes</taxon>
    </lineage>
</organism>
<accession>A0A1L9PCZ9</accession>
<keyword evidence="3" id="KW-1185">Reference proteome</keyword>
<gene>
    <name evidence="2" type="ORF">ASPVEDRAFT_38757</name>
</gene>
<evidence type="ECO:0000313" key="3">
    <source>
        <dbReference type="Proteomes" id="UP000184073"/>
    </source>
</evidence>
<evidence type="ECO:0000313" key="2">
    <source>
        <dbReference type="EMBL" id="OJI99334.1"/>
    </source>
</evidence>
<proteinExistence type="predicted"/>
<dbReference type="RefSeq" id="XP_040665097.1">
    <property type="nucleotide sequence ID" value="XM_040811774.1"/>
</dbReference>
<reference evidence="3" key="1">
    <citation type="journal article" date="2017" name="Genome Biol.">
        <title>Comparative genomics reveals high biological diversity and specific adaptations in the industrially and medically important fungal genus Aspergillus.</title>
        <authorList>
            <person name="de Vries R.P."/>
            <person name="Riley R."/>
            <person name="Wiebenga A."/>
            <person name="Aguilar-Osorio G."/>
            <person name="Amillis S."/>
            <person name="Uchima C.A."/>
            <person name="Anderluh G."/>
            <person name="Asadollahi M."/>
            <person name="Askin M."/>
            <person name="Barry K."/>
            <person name="Battaglia E."/>
            <person name="Bayram O."/>
            <person name="Benocci T."/>
            <person name="Braus-Stromeyer S.A."/>
            <person name="Caldana C."/>
            <person name="Canovas D."/>
            <person name="Cerqueira G.C."/>
            <person name="Chen F."/>
            <person name="Chen W."/>
            <person name="Choi C."/>
            <person name="Clum A."/>
            <person name="Dos Santos R.A."/>
            <person name="Damasio A.R."/>
            <person name="Diallinas G."/>
            <person name="Emri T."/>
            <person name="Fekete E."/>
            <person name="Flipphi M."/>
            <person name="Freyberg S."/>
            <person name="Gallo A."/>
            <person name="Gournas C."/>
            <person name="Habgood R."/>
            <person name="Hainaut M."/>
            <person name="Harispe M.L."/>
            <person name="Henrissat B."/>
            <person name="Hilden K.S."/>
            <person name="Hope R."/>
            <person name="Hossain A."/>
            <person name="Karabika E."/>
            <person name="Karaffa L."/>
            <person name="Karanyi Z."/>
            <person name="Krasevec N."/>
            <person name="Kuo A."/>
            <person name="Kusch H."/>
            <person name="LaButti K."/>
            <person name="Lagendijk E.L."/>
            <person name="Lapidus A."/>
            <person name="Levasseur A."/>
            <person name="Lindquist E."/>
            <person name="Lipzen A."/>
            <person name="Logrieco A.F."/>
            <person name="MacCabe A."/>
            <person name="Maekelae M.R."/>
            <person name="Malavazi I."/>
            <person name="Melin P."/>
            <person name="Meyer V."/>
            <person name="Mielnichuk N."/>
            <person name="Miskei M."/>
            <person name="Molnar A.P."/>
            <person name="Mule G."/>
            <person name="Ngan C.Y."/>
            <person name="Orejas M."/>
            <person name="Orosz E."/>
            <person name="Ouedraogo J.P."/>
            <person name="Overkamp K.M."/>
            <person name="Park H.-S."/>
            <person name="Perrone G."/>
            <person name="Piumi F."/>
            <person name="Punt P.J."/>
            <person name="Ram A.F."/>
            <person name="Ramon A."/>
            <person name="Rauscher S."/>
            <person name="Record E."/>
            <person name="Riano-Pachon D.M."/>
            <person name="Robert V."/>
            <person name="Roehrig J."/>
            <person name="Ruller R."/>
            <person name="Salamov A."/>
            <person name="Salih N.S."/>
            <person name="Samson R.A."/>
            <person name="Sandor E."/>
            <person name="Sanguinetti M."/>
            <person name="Schuetze T."/>
            <person name="Sepcic K."/>
            <person name="Shelest E."/>
            <person name="Sherlock G."/>
            <person name="Sophianopoulou V."/>
            <person name="Squina F.M."/>
            <person name="Sun H."/>
            <person name="Susca A."/>
            <person name="Todd R.B."/>
            <person name="Tsang A."/>
            <person name="Unkles S.E."/>
            <person name="van de Wiele N."/>
            <person name="van Rossen-Uffink D."/>
            <person name="Oliveira J.V."/>
            <person name="Vesth T.C."/>
            <person name="Visser J."/>
            <person name="Yu J.-H."/>
            <person name="Zhou M."/>
            <person name="Andersen M.R."/>
            <person name="Archer D.B."/>
            <person name="Baker S.E."/>
            <person name="Benoit I."/>
            <person name="Brakhage A.A."/>
            <person name="Braus G.H."/>
            <person name="Fischer R."/>
            <person name="Frisvad J.C."/>
            <person name="Goldman G.H."/>
            <person name="Houbraken J."/>
            <person name="Oakley B."/>
            <person name="Pocsi I."/>
            <person name="Scazzocchio C."/>
            <person name="Seiboth B."/>
            <person name="vanKuyk P.A."/>
            <person name="Wortman J."/>
            <person name="Dyer P.S."/>
            <person name="Grigoriev I.V."/>
        </authorList>
    </citation>
    <scope>NUCLEOTIDE SEQUENCE [LARGE SCALE GENOMIC DNA]</scope>
    <source>
        <strain evidence="3">CBS 583.65</strain>
    </source>
</reference>
<dbReference type="GeneID" id="63727285"/>
<dbReference type="AlphaFoldDB" id="A0A1L9PCZ9"/>
<protein>
    <submittedName>
        <fullName evidence="2">Uncharacterized protein</fullName>
    </submittedName>
</protein>
<feature type="compositionally biased region" description="Basic and acidic residues" evidence="1">
    <location>
        <begin position="55"/>
        <end position="67"/>
    </location>
</feature>